<accession>A0ABZ1KFW5</accession>
<keyword evidence="1" id="KW-0614">Plasmid</keyword>
<protein>
    <recommendedName>
        <fullName evidence="3">STAS/SEC14 domain-containing protein</fullName>
    </recommendedName>
</protein>
<dbReference type="RefSeq" id="WP_331717697.1">
    <property type="nucleotide sequence ID" value="NZ_CP108136.1"/>
</dbReference>
<organism evidence="1 2">
    <name type="scientific">[Kitasatospora] papulosa</name>
    <dbReference type="NCBI Taxonomy" id="1464011"/>
    <lineage>
        <taxon>Bacteria</taxon>
        <taxon>Bacillati</taxon>
        <taxon>Actinomycetota</taxon>
        <taxon>Actinomycetes</taxon>
        <taxon>Kitasatosporales</taxon>
        <taxon>Streptomycetaceae</taxon>
        <taxon>Streptomyces</taxon>
    </lineage>
</organism>
<dbReference type="EMBL" id="CP108136">
    <property type="protein sequence ID" value="WTP70448.1"/>
    <property type="molecule type" value="Genomic_DNA"/>
</dbReference>
<evidence type="ECO:0000313" key="2">
    <source>
        <dbReference type="Proteomes" id="UP001622496"/>
    </source>
</evidence>
<gene>
    <name evidence="1" type="ORF">OG560_33865</name>
</gene>
<evidence type="ECO:0008006" key="3">
    <source>
        <dbReference type="Google" id="ProtNLM"/>
    </source>
</evidence>
<keyword evidence="2" id="KW-1185">Reference proteome</keyword>
<name>A0ABZ1KFW5_9ACTN</name>
<geneLocation type="plasmid" evidence="1 2">
    <name>unnamed1</name>
</geneLocation>
<reference evidence="1 2" key="1">
    <citation type="submission" date="2022-10" db="EMBL/GenBank/DDBJ databases">
        <title>The complete genomes of actinobacterial strains from the NBC collection.</title>
        <authorList>
            <person name="Joergensen T.S."/>
            <person name="Alvarez Arevalo M."/>
            <person name="Sterndorff E.B."/>
            <person name="Faurdal D."/>
            <person name="Vuksanovic O."/>
            <person name="Mourched A.-S."/>
            <person name="Charusanti P."/>
            <person name="Shaw S."/>
            <person name="Blin K."/>
            <person name="Weber T."/>
        </authorList>
    </citation>
    <scope>NUCLEOTIDE SEQUENCE [LARGE SCALE GENOMIC DNA]</scope>
    <source>
        <strain evidence="1 2">NBC_00185</strain>
        <plasmid evidence="1 2">unnamed1</plasmid>
    </source>
</reference>
<evidence type="ECO:0000313" key="1">
    <source>
        <dbReference type="EMBL" id="WTP70448.1"/>
    </source>
</evidence>
<proteinExistence type="predicted"/>
<sequence>MAHLQDLAARQLAVLLDVALSHAPGRYSRYIKAIDQLLATAPAPIRNWTPRDMDTALYWLNHPTNTTAST</sequence>
<dbReference type="Proteomes" id="UP001622496">
    <property type="component" value="Plasmid unnamed1"/>
</dbReference>